<gene>
    <name evidence="1" type="ORF">XAC3562_1780001</name>
</gene>
<dbReference type="Proteomes" id="UP000052230">
    <property type="component" value="Unassembled WGS sequence"/>
</dbReference>
<reference evidence="1 2" key="1">
    <citation type="submission" date="2014-09" db="EMBL/GenBank/DDBJ databases">
        <authorList>
            <person name="Regsiter A."/>
        </authorList>
    </citation>
    <scope>NUCLEOTIDE SEQUENCE [LARGE SCALE GENOMIC DNA]</scope>
</reference>
<organism evidence="1 2">
    <name type="scientific">Xanthomonas citri pv. citri</name>
    <dbReference type="NCBI Taxonomy" id="611301"/>
    <lineage>
        <taxon>Bacteria</taxon>
        <taxon>Pseudomonadati</taxon>
        <taxon>Pseudomonadota</taxon>
        <taxon>Gammaproteobacteria</taxon>
        <taxon>Lysobacterales</taxon>
        <taxon>Lysobacteraceae</taxon>
        <taxon>Xanthomonas</taxon>
    </lineage>
</organism>
<keyword evidence="2" id="KW-1185">Reference proteome</keyword>
<protein>
    <submittedName>
        <fullName evidence="1">Uncharacterized protein</fullName>
    </submittedName>
</protein>
<dbReference type="EMBL" id="CCXZ01000088">
    <property type="protein sequence ID" value="CEG15234.1"/>
    <property type="molecule type" value="Genomic_DNA"/>
</dbReference>
<proteinExistence type="predicted"/>
<name>A0A0U5FAD8_XANCI</name>
<evidence type="ECO:0000313" key="1">
    <source>
        <dbReference type="EMBL" id="CEG15234.1"/>
    </source>
</evidence>
<comment type="caution">
    <text evidence="1">The sequence shown here is derived from an EMBL/GenBank/DDBJ whole genome shotgun (WGS) entry which is preliminary data.</text>
</comment>
<evidence type="ECO:0000313" key="2">
    <source>
        <dbReference type="Proteomes" id="UP000052230"/>
    </source>
</evidence>
<dbReference type="AlphaFoldDB" id="A0A0U5FAD8"/>
<accession>A0A0U5FAD8</accession>
<sequence>MTYSPVGERIGLSLHNQRFGLSNRQKVEKSAQAPIVRCWRFYLAHQFYGGRCAEAARPAGYRSFPIRF</sequence>